<comment type="subcellular location">
    <subcellularLocation>
        <location evidence="1">Mitochondrion</location>
    </subcellularLocation>
</comment>
<accession>A0A9W6SVF0</accession>
<evidence type="ECO:0000256" key="4">
    <source>
        <dbReference type="ARBA" id="ARBA00023128"/>
    </source>
</evidence>
<keyword evidence="4" id="KW-0496">Mitochondrion</keyword>
<dbReference type="Gene3D" id="1.10.1200.10">
    <property type="entry name" value="ACP-like"/>
    <property type="match status" value="1"/>
</dbReference>
<name>A0A9W6SVF0_CANBO</name>
<comment type="caution">
    <text evidence="7">The sequence shown here is derived from an EMBL/GenBank/DDBJ whole genome shotgun (WGS) entry which is preliminary data.</text>
</comment>
<gene>
    <name evidence="7" type="ORF">Cboi02_000087200</name>
</gene>
<evidence type="ECO:0000256" key="5">
    <source>
        <dbReference type="ARBA" id="ARBA00023274"/>
    </source>
</evidence>
<dbReference type="GO" id="GO:1990904">
    <property type="term" value="C:ribonucleoprotein complex"/>
    <property type="evidence" value="ECO:0007669"/>
    <property type="project" value="UniProtKB-KW"/>
</dbReference>
<dbReference type="Proteomes" id="UP001165120">
    <property type="component" value="Unassembled WGS sequence"/>
</dbReference>
<keyword evidence="3" id="KW-0689">Ribosomal protein</keyword>
<reference evidence="7" key="1">
    <citation type="submission" date="2023-04" db="EMBL/GenBank/DDBJ databases">
        <title>Candida boidinii NBRC 10035.</title>
        <authorList>
            <person name="Ichikawa N."/>
            <person name="Sato H."/>
            <person name="Tonouchi N."/>
        </authorList>
    </citation>
    <scope>NUCLEOTIDE SEQUENCE</scope>
    <source>
        <strain evidence="7">NBRC 10035</strain>
    </source>
</reference>
<dbReference type="EMBL" id="BSXN01000176">
    <property type="protein sequence ID" value="GME67448.1"/>
    <property type="molecule type" value="Genomic_DNA"/>
</dbReference>
<proteinExistence type="inferred from homology"/>
<keyword evidence="8" id="KW-1185">Reference proteome</keyword>
<protein>
    <recommendedName>
        <fullName evidence="6">Large ribosomal subunit protein mL50</fullName>
    </recommendedName>
</protein>
<dbReference type="Pfam" id="PF10501">
    <property type="entry name" value="Ribosomal_L50"/>
    <property type="match status" value="1"/>
</dbReference>
<dbReference type="GO" id="GO:0005840">
    <property type="term" value="C:ribosome"/>
    <property type="evidence" value="ECO:0007669"/>
    <property type="project" value="UniProtKB-KW"/>
</dbReference>
<dbReference type="InterPro" id="IPR018305">
    <property type="entry name" value="Ribosomal_m50"/>
</dbReference>
<evidence type="ECO:0000256" key="3">
    <source>
        <dbReference type="ARBA" id="ARBA00022980"/>
    </source>
</evidence>
<dbReference type="GO" id="GO:0005739">
    <property type="term" value="C:mitochondrion"/>
    <property type="evidence" value="ECO:0007669"/>
    <property type="project" value="UniProtKB-SubCell"/>
</dbReference>
<evidence type="ECO:0000313" key="8">
    <source>
        <dbReference type="Proteomes" id="UP001165120"/>
    </source>
</evidence>
<evidence type="ECO:0000256" key="2">
    <source>
        <dbReference type="ARBA" id="ARBA00008860"/>
    </source>
</evidence>
<comment type="similarity">
    <text evidence="2">Belongs to the mitochondrion-specific ribosomal protein mL50 family.</text>
</comment>
<dbReference type="InterPro" id="IPR036736">
    <property type="entry name" value="ACP-like_sf"/>
</dbReference>
<dbReference type="AlphaFoldDB" id="A0A9W6SVF0"/>
<sequence>MLASKNINKIVYEQSRCFSTSSKKLSIMDYFKFYKKKDSDIVPTKKTEQVIDEIENNKVDYKKKKITILGKKNPELYDKQVIFKNLNGFTVNRWIPKETYYKLKLSNKNPENTYIDVIDSIIPELYNKFYLRKPTESPISLESFESTKLNDLYQRFIFIKQVQIKFGIEISDLKLTQLNNLLKLKNHLVRELNPSKIELNEKLPNAIYLNPEEFIGTNISIGDHVFEKQKSKHFKKLIKKANKLESVAIEEFQKVKNA</sequence>
<evidence type="ECO:0000256" key="1">
    <source>
        <dbReference type="ARBA" id="ARBA00004173"/>
    </source>
</evidence>
<keyword evidence="5" id="KW-0687">Ribonucleoprotein</keyword>
<evidence type="ECO:0000313" key="7">
    <source>
        <dbReference type="EMBL" id="GME67448.1"/>
    </source>
</evidence>
<evidence type="ECO:0000256" key="6">
    <source>
        <dbReference type="ARBA" id="ARBA00035183"/>
    </source>
</evidence>
<organism evidence="7 8">
    <name type="scientific">Candida boidinii</name>
    <name type="common">Yeast</name>
    <dbReference type="NCBI Taxonomy" id="5477"/>
    <lineage>
        <taxon>Eukaryota</taxon>
        <taxon>Fungi</taxon>
        <taxon>Dikarya</taxon>
        <taxon>Ascomycota</taxon>
        <taxon>Saccharomycotina</taxon>
        <taxon>Pichiomycetes</taxon>
        <taxon>Pichiales</taxon>
        <taxon>Pichiaceae</taxon>
        <taxon>Ogataea</taxon>
        <taxon>Ogataea/Candida clade</taxon>
    </lineage>
</organism>